<dbReference type="EMBL" id="FJ774885">
    <property type="protein sequence ID" value="ACY66605.1"/>
    <property type="molecule type" value="mRNA"/>
</dbReference>
<evidence type="ECO:0000313" key="1">
    <source>
        <dbReference type="EMBL" id="ACY66605.1"/>
    </source>
</evidence>
<proteinExistence type="evidence at transcript level"/>
<reference evidence="1" key="1">
    <citation type="submission" date="2009-02" db="EMBL/GenBank/DDBJ databases">
        <title>Construction of SSH cDNA library from hemocytes of Scylla paramamosain LPS-challenged.</title>
        <authorList>
            <person name="Wang K.J."/>
            <person name="Chen F.Y."/>
            <person name="Bo J."/>
            <person name="Ren H.L."/>
        </authorList>
    </citation>
    <scope>NUCLEOTIDE SEQUENCE</scope>
</reference>
<protein>
    <submittedName>
        <fullName evidence="1">Uncharacterized protein</fullName>
    </submittedName>
</protein>
<accession>D2DT45</accession>
<sequence>MWFLFGWLV</sequence>
<name>D2DT45_SCYPA</name>
<organism evidence="1">
    <name type="scientific">Scylla paramamosain</name>
    <name type="common">Mud crab</name>
    <dbReference type="NCBI Taxonomy" id="85552"/>
    <lineage>
        <taxon>Eukaryota</taxon>
        <taxon>Metazoa</taxon>
        <taxon>Ecdysozoa</taxon>
        <taxon>Arthropoda</taxon>
        <taxon>Crustacea</taxon>
        <taxon>Multicrustacea</taxon>
        <taxon>Malacostraca</taxon>
        <taxon>Eumalacostraca</taxon>
        <taxon>Eucarida</taxon>
        <taxon>Decapoda</taxon>
        <taxon>Pleocyemata</taxon>
        <taxon>Brachyura</taxon>
        <taxon>Eubrachyura</taxon>
        <taxon>Portunoidea</taxon>
        <taxon>Portunidae</taxon>
        <taxon>Portuninae</taxon>
        <taxon>Scylla</taxon>
    </lineage>
</organism>